<dbReference type="PANTHER" id="PTHR28535">
    <property type="entry name" value="ZINC FINGER GRF-TYPE CONTAINING 1"/>
    <property type="match status" value="1"/>
</dbReference>
<reference evidence="3" key="1">
    <citation type="journal article" date="2020" name="Fungal Divers.">
        <title>Resolving the Mortierellaceae phylogeny through synthesis of multi-gene phylogenetics and phylogenomics.</title>
        <authorList>
            <person name="Vandepol N."/>
            <person name="Liber J."/>
            <person name="Desiro A."/>
            <person name="Na H."/>
            <person name="Kennedy M."/>
            <person name="Barry K."/>
            <person name="Grigoriev I.V."/>
            <person name="Miller A.N."/>
            <person name="O'Donnell K."/>
            <person name="Stajich J.E."/>
            <person name="Bonito G."/>
        </authorList>
    </citation>
    <scope>NUCLEOTIDE SEQUENCE</scope>
    <source>
        <strain evidence="3">NVP60</strain>
    </source>
</reference>
<name>A0A9P6UN35_9FUNG</name>
<proteinExistence type="predicted"/>
<dbReference type="Pfam" id="PF10382">
    <property type="entry name" value="ZGRF1-like_N"/>
    <property type="match status" value="1"/>
</dbReference>
<dbReference type="EMBL" id="JAAAIN010000644">
    <property type="protein sequence ID" value="KAG0312121.1"/>
    <property type="molecule type" value="Genomic_DNA"/>
</dbReference>
<dbReference type="InterPro" id="IPR052800">
    <property type="entry name" value="DNA_Repair_Helicase_ZGRF1"/>
</dbReference>
<organism evidence="3 4">
    <name type="scientific">Linnemannia gamsii</name>
    <dbReference type="NCBI Taxonomy" id="64522"/>
    <lineage>
        <taxon>Eukaryota</taxon>
        <taxon>Fungi</taxon>
        <taxon>Fungi incertae sedis</taxon>
        <taxon>Mucoromycota</taxon>
        <taxon>Mortierellomycotina</taxon>
        <taxon>Mortierellomycetes</taxon>
        <taxon>Mortierellales</taxon>
        <taxon>Mortierellaceae</taxon>
        <taxon>Linnemannia</taxon>
    </lineage>
</organism>
<feature type="compositionally biased region" description="Low complexity" evidence="1">
    <location>
        <begin position="145"/>
        <end position="154"/>
    </location>
</feature>
<feature type="compositionally biased region" description="Polar residues" evidence="1">
    <location>
        <begin position="155"/>
        <end position="176"/>
    </location>
</feature>
<dbReference type="GO" id="GO:0035861">
    <property type="term" value="C:site of double-strand break"/>
    <property type="evidence" value="ECO:0007669"/>
    <property type="project" value="TreeGrafter"/>
</dbReference>
<keyword evidence="4" id="KW-1185">Reference proteome</keyword>
<dbReference type="GO" id="GO:0006302">
    <property type="term" value="P:double-strand break repair"/>
    <property type="evidence" value="ECO:0007669"/>
    <property type="project" value="TreeGrafter"/>
</dbReference>
<feature type="region of interest" description="Disordered" evidence="1">
    <location>
        <begin position="113"/>
        <end position="203"/>
    </location>
</feature>
<feature type="region of interest" description="Disordered" evidence="1">
    <location>
        <begin position="268"/>
        <end position="289"/>
    </location>
</feature>
<dbReference type="InterPro" id="IPR018838">
    <property type="entry name" value="ZGRF1-like_N"/>
</dbReference>
<accession>A0A9P6UN35</accession>
<gene>
    <name evidence="3" type="ORF">BGZ97_011440</name>
</gene>
<feature type="domain" description="5'-3' DNA helicase ZGRF1-like N-terminal" evidence="2">
    <location>
        <begin position="6"/>
        <end position="80"/>
    </location>
</feature>
<evidence type="ECO:0000313" key="4">
    <source>
        <dbReference type="Proteomes" id="UP000823405"/>
    </source>
</evidence>
<evidence type="ECO:0000259" key="2">
    <source>
        <dbReference type="Pfam" id="PF10382"/>
    </source>
</evidence>
<feature type="compositionally biased region" description="Polar residues" evidence="1">
    <location>
        <begin position="123"/>
        <end position="138"/>
    </location>
</feature>
<dbReference type="GO" id="GO:0005634">
    <property type="term" value="C:nucleus"/>
    <property type="evidence" value="ECO:0007669"/>
    <property type="project" value="TreeGrafter"/>
</dbReference>
<evidence type="ECO:0000313" key="3">
    <source>
        <dbReference type="EMBL" id="KAG0312121.1"/>
    </source>
</evidence>
<protein>
    <recommendedName>
        <fullName evidence="2">5'-3' DNA helicase ZGRF1-like N-terminal domain-containing protein</fullName>
    </recommendedName>
</protein>
<sequence length="493" mass="53706">MNPYSEFTCLYTSQKQKKAKTWHDGHLRYFHNNSKVVLYDEKYNVLDSTFHRGAALAVGDDMDMDKHLVTVEDLTVEYATNSGDSGTTVKPATATPITARTAVTLRSAPLYQQPKPAGAHMNPYTSTATANTRMSSTRPSDEAARASAGRSANAFTPQQHQFGNTGSGSNTITNAHQPDLKRKKWKAPFTSKEPSPPTSLDEQFDQLNESDFDNWDNSDMQDFVDTHAPAALRGVNGNDTITRALMGPTAIINPSSTSKAVASMTSTSGSAAFSREAPKRRKVGLSRPSGSLEAPIQASLMAPHKPPSSQLEFPNAARCTNFTGKNSGQLLRRSMALGSRFASTNQYRDSMIFLIYEHLQIMVIEIAIVMWGVKSNGKAHDGGSLDSLYRSRGVHMHSGSTLRRRGDAYTGFPLYRGQSGAGGSAETTAVIQPSAQQGVVLSLSNKEHHSKYSKDDLWVVSQSSRFDAASTFFARSVFYGPSGNDVEVSDWVH</sequence>
<comment type="caution">
    <text evidence="3">The sequence shown here is derived from an EMBL/GenBank/DDBJ whole genome shotgun (WGS) entry which is preliminary data.</text>
</comment>
<dbReference type="AlphaFoldDB" id="A0A9P6UN35"/>
<dbReference type="Proteomes" id="UP000823405">
    <property type="component" value="Unassembled WGS sequence"/>
</dbReference>
<dbReference type="OrthoDB" id="6513042at2759"/>
<evidence type="ECO:0000256" key="1">
    <source>
        <dbReference type="SAM" id="MobiDB-lite"/>
    </source>
</evidence>
<dbReference type="PANTHER" id="PTHR28535:SF1">
    <property type="entry name" value="PROTEIN ZGRF1"/>
    <property type="match status" value="1"/>
</dbReference>